<feature type="region of interest" description="Disordered" evidence="1">
    <location>
        <begin position="26"/>
        <end position="48"/>
    </location>
</feature>
<feature type="non-terminal residue" evidence="2">
    <location>
        <position position="1"/>
    </location>
</feature>
<proteinExistence type="predicted"/>
<gene>
    <name evidence="2" type="ORF">AVDCRST_MAG18-2684</name>
</gene>
<evidence type="ECO:0000313" key="2">
    <source>
        <dbReference type="EMBL" id="CAA9577145.1"/>
    </source>
</evidence>
<feature type="non-terminal residue" evidence="2">
    <location>
        <position position="48"/>
    </location>
</feature>
<dbReference type="EMBL" id="CADCWN010000207">
    <property type="protein sequence ID" value="CAA9577145.1"/>
    <property type="molecule type" value="Genomic_DNA"/>
</dbReference>
<dbReference type="AlphaFoldDB" id="A0A6J4VEI7"/>
<accession>A0A6J4VEI7</accession>
<evidence type="ECO:0000256" key="1">
    <source>
        <dbReference type="SAM" id="MobiDB-lite"/>
    </source>
</evidence>
<protein>
    <submittedName>
        <fullName evidence="2">Uncharacterized protein</fullName>
    </submittedName>
</protein>
<reference evidence="2" key="1">
    <citation type="submission" date="2020-02" db="EMBL/GenBank/DDBJ databases">
        <authorList>
            <person name="Meier V. D."/>
        </authorList>
    </citation>
    <scope>NUCLEOTIDE SEQUENCE</scope>
    <source>
        <strain evidence="2">AVDCRST_MAG18</strain>
    </source>
</reference>
<organism evidence="2">
    <name type="scientific">uncultured Thermomicrobiales bacterium</name>
    <dbReference type="NCBI Taxonomy" id="1645740"/>
    <lineage>
        <taxon>Bacteria</taxon>
        <taxon>Pseudomonadati</taxon>
        <taxon>Thermomicrobiota</taxon>
        <taxon>Thermomicrobia</taxon>
        <taxon>Thermomicrobiales</taxon>
        <taxon>environmental samples</taxon>
    </lineage>
</organism>
<sequence>WWSAPSPGCTATGAWRSATNAWSASIKPSSTSAAPSSASTHWSAMPGC</sequence>
<name>A0A6J4VEI7_9BACT</name>